<reference evidence="11" key="2">
    <citation type="submission" date="2025-08" db="UniProtKB">
        <authorList>
            <consortium name="Ensembl"/>
        </authorList>
    </citation>
    <scope>IDENTIFICATION</scope>
    <source>
        <strain evidence="11">Glennie</strain>
    </source>
</reference>
<evidence type="ECO:0000256" key="5">
    <source>
        <dbReference type="ARBA" id="ARBA00022729"/>
    </source>
</evidence>
<dbReference type="Ensembl" id="ENSOANT00000023795.2">
    <property type="protein sequence ID" value="ENSOANP00000023791.2"/>
    <property type="gene ID" value="ENSOANG00000015107.2"/>
</dbReference>
<evidence type="ECO:0000256" key="6">
    <source>
        <dbReference type="ARBA" id="ARBA00022857"/>
    </source>
</evidence>
<dbReference type="GeneTree" id="ENSGT01030000234601"/>
<sequence>MGLPHVVMSSALWVQIFLRTPQVGGKQIKMTGGQQIEMTMQYDAFDDQYKGCEKEMDSIASQLLKDEMRNNKFLLETWAKARDKWQNEIKKKVSPLPLGFKDEYGIAVIMYTCHQLYRDFNQAVRTNGTSLTYYQKNFQYKAFHFYLTRALQLLPKVKYTIKLFRGLDRFTHRGRGPMRFGHFSSTSQNRSISESYGNRTFYTIYTYLGVDIQKFSFHENEQEVLIPVNEVFTVTPKKGGHFILNSKKALACFNCAYKGSELLGNIPGLVLEGNSFIHSIVFIEHRIHSFIHLIVFIEHLLCVEPCNKRLKSTIRQQIETIP</sequence>
<keyword evidence="2 10" id="KW-0328">Glycosyltransferase</keyword>
<dbReference type="GO" id="GO:0016779">
    <property type="term" value="F:nucleotidyltransferase activity"/>
    <property type="evidence" value="ECO:0007669"/>
    <property type="project" value="UniProtKB-KW"/>
</dbReference>
<dbReference type="Bgee" id="ENSOANG00000015107">
    <property type="expression patterns" value="Expressed in female reproductive system and 2 other cell types or tissues"/>
</dbReference>
<evidence type="ECO:0000256" key="3">
    <source>
        <dbReference type="ARBA" id="ARBA00022679"/>
    </source>
</evidence>
<evidence type="ECO:0000256" key="2">
    <source>
        <dbReference type="ARBA" id="ARBA00022676"/>
    </source>
</evidence>
<comment type="similarity">
    <text evidence="1 10">Belongs to the Arg-specific ADP-ribosyltransferase family.</text>
</comment>
<name>F7BVA7_ORNAN</name>
<dbReference type="PANTHER" id="PTHR10339:SF24">
    <property type="entry name" value="T-CELL ECTO-ADP-RIBOSYLTRANSFERASE 1-RELATED"/>
    <property type="match status" value="1"/>
</dbReference>
<dbReference type="EC" id="2.4.2.31" evidence="10"/>
<keyword evidence="6 10" id="KW-0521">NADP</keyword>
<keyword evidence="5 10" id="KW-0732">Signal</keyword>
<evidence type="ECO:0000256" key="7">
    <source>
        <dbReference type="ARBA" id="ARBA00023027"/>
    </source>
</evidence>
<dbReference type="GO" id="GO:0003950">
    <property type="term" value="F:NAD+ poly-ADP-ribosyltransferase activity"/>
    <property type="evidence" value="ECO:0000318"/>
    <property type="project" value="GO_Central"/>
</dbReference>
<keyword evidence="7 10" id="KW-0520">NAD</keyword>
<keyword evidence="12" id="KW-1185">Reference proteome</keyword>
<evidence type="ECO:0000313" key="11">
    <source>
        <dbReference type="Ensembl" id="ENSOANP00000023791.2"/>
    </source>
</evidence>
<proteinExistence type="inferred from homology"/>
<organism evidence="11 12">
    <name type="scientific">Ornithorhynchus anatinus</name>
    <name type="common">Duckbill platypus</name>
    <dbReference type="NCBI Taxonomy" id="9258"/>
    <lineage>
        <taxon>Eukaryota</taxon>
        <taxon>Metazoa</taxon>
        <taxon>Chordata</taxon>
        <taxon>Craniata</taxon>
        <taxon>Vertebrata</taxon>
        <taxon>Euteleostomi</taxon>
        <taxon>Mammalia</taxon>
        <taxon>Monotremata</taxon>
        <taxon>Ornithorhynchidae</taxon>
        <taxon>Ornithorhynchus</taxon>
    </lineage>
</organism>
<evidence type="ECO:0000313" key="12">
    <source>
        <dbReference type="Proteomes" id="UP000002279"/>
    </source>
</evidence>
<keyword evidence="3 10" id="KW-0808">Transferase</keyword>
<dbReference type="InParanoid" id="F7BVA7"/>
<keyword evidence="4" id="KW-0548">Nucleotidyltransferase</keyword>
<evidence type="ECO:0000256" key="9">
    <source>
        <dbReference type="ARBA" id="ARBA00047597"/>
    </source>
</evidence>
<dbReference type="PRINTS" id="PR00970">
    <property type="entry name" value="RIBTRNSFRASE"/>
</dbReference>
<dbReference type="AlphaFoldDB" id="F7BVA7"/>
<accession>F7BVA7</accession>
<evidence type="ECO:0000256" key="1">
    <source>
        <dbReference type="ARBA" id="ARBA00009558"/>
    </source>
</evidence>
<dbReference type="OMA" id="INHERIQ"/>
<feature type="chain" id="PRO_5028513868" description="NAD(P)(+)--arginine ADP-ribosyltransferase" evidence="10">
    <location>
        <begin position="26"/>
        <end position="322"/>
    </location>
</feature>
<evidence type="ECO:0000256" key="8">
    <source>
        <dbReference type="ARBA" id="ARBA00023157"/>
    </source>
</evidence>
<dbReference type="FunFam" id="3.90.176.10:FF:000001">
    <property type="entry name" value="NAD(P)(+)--arginine ADP-ribosyltransferase"/>
    <property type="match status" value="1"/>
</dbReference>
<dbReference type="SUPFAM" id="SSF56399">
    <property type="entry name" value="ADP-ribosylation"/>
    <property type="match status" value="1"/>
</dbReference>
<dbReference type="InterPro" id="IPR000768">
    <property type="entry name" value="ART"/>
</dbReference>
<dbReference type="GO" id="GO:0106274">
    <property type="term" value="F:NAD+-protein-arginine ADP-ribosyltransferase activity"/>
    <property type="evidence" value="ECO:0007669"/>
    <property type="project" value="UniProtKB-EC"/>
</dbReference>
<dbReference type="HOGENOM" id="CLU_059744_3_0_1"/>
<evidence type="ECO:0000256" key="4">
    <source>
        <dbReference type="ARBA" id="ARBA00022695"/>
    </source>
</evidence>
<dbReference type="PANTHER" id="PTHR10339">
    <property type="entry name" value="ADP-RIBOSYLTRANSFERASE"/>
    <property type="match status" value="1"/>
</dbReference>
<dbReference type="PROSITE" id="PS01291">
    <property type="entry name" value="ART"/>
    <property type="match status" value="1"/>
</dbReference>
<protein>
    <recommendedName>
        <fullName evidence="10">NAD(P)(+)--arginine ADP-ribosyltransferase</fullName>
        <ecNumber evidence="10">2.4.2.31</ecNumber>
    </recommendedName>
    <alternativeName>
        <fullName evidence="10">Mono(ADP-ribosyl)transferase</fullName>
    </alternativeName>
</protein>
<reference evidence="11 12" key="1">
    <citation type="journal article" date="2008" name="Nature">
        <title>Genome analysis of the platypus reveals unique signatures of evolution.</title>
        <authorList>
            <person name="Warren W.C."/>
            <person name="Hillier L.W."/>
            <person name="Marshall Graves J.A."/>
            <person name="Birney E."/>
            <person name="Ponting C.P."/>
            <person name="Grutzner F."/>
            <person name="Belov K."/>
            <person name="Miller W."/>
            <person name="Clarke L."/>
            <person name="Chinwalla A.T."/>
            <person name="Yang S.P."/>
            <person name="Heger A."/>
            <person name="Locke D.P."/>
            <person name="Miethke P."/>
            <person name="Waters P.D."/>
            <person name="Veyrunes F."/>
            <person name="Fulton L."/>
            <person name="Fulton B."/>
            <person name="Graves T."/>
            <person name="Wallis J."/>
            <person name="Puente X.S."/>
            <person name="Lopez-Otin C."/>
            <person name="Ordonez G.R."/>
            <person name="Eichler E.E."/>
            <person name="Chen L."/>
            <person name="Cheng Z."/>
            <person name="Deakin J.E."/>
            <person name="Alsop A."/>
            <person name="Thompson K."/>
            <person name="Kirby P."/>
            <person name="Papenfuss A.T."/>
            <person name="Wakefield M.J."/>
            <person name="Olender T."/>
            <person name="Lancet D."/>
            <person name="Huttley G.A."/>
            <person name="Smit A.F."/>
            <person name="Pask A."/>
            <person name="Temple-Smith P."/>
            <person name="Batzer M.A."/>
            <person name="Walker J.A."/>
            <person name="Konkel M.K."/>
            <person name="Harris R.S."/>
            <person name="Whittington C.M."/>
            <person name="Wong E.S."/>
            <person name="Gemmell N.J."/>
            <person name="Buschiazzo E."/>
            <person name="Vargas Jentzsch I.M."/>
            <person name="Merkel A."/>
            <person name="Schmitz J."/>
            <person name="Zemann A."/>
            <person name="Churakov G."/>
            <person name="Kriegs J.O."/>
            <person name="Brosius J."/>
            <person name="Murchison E.P."/>
            <person name="Sachidanandam R."/>
            <person name="Smith C."/>
            <person name="Hannon G.J."/>
            <person name="Tsend-Ayush E."/>
            <person name="McMillan D."/>
            <person name="Attenborough R."/>
            <person name="Rens W."/>
            <person name="Ferguson-Smith M."/>
            <person name="Lefevre C.M."/>
            <person name="Sharp J.A."/>
            <person name="Nicholas K.R."/>
            <person name="Ray D.A."/>
            <person name="Kube M."/>
            <person name="Reinhardt R."/>
            <person name="Pringle T.H."/>
            <person name="Taylor J."/>
            <person name="Jones R.C."/>
            <person name="Nixon B."/>
            <person name="Dacheux J.L."/>
            <person name="Niwa H."/>
            <person name="Sekita Y."/>
            <person name="Huang X."/>
            <person name="Stark A."/>
            <person name="Kheradpour P."/>
            <person name="Kellis M."/>
            <person name="Flicek P."/>
            <person name="Chen Y."/>
            <person name="Webber C."/>
            <person name="Hardison R."/>
            <person name="Nelson J."/>
            <person name="Hallsworth-Pepin K."/>
            <person name="Delehaunty K."/>
            <person name="Markovic C."/>
            <person name="Minx P."/>
            <person name="Feng Y."/>
            <person name="Kremitzki C."/>
            <person name="Mitreva M."/>
            <person name="Glasscock J."/>
            <person name="Wylie T."/>
            <person name="Wohldmann P."/>
            <person name="Thiru P."/>
            <person name="Nhan M.N."/>
            <person name="Pohl C.S."/>
            <person name="Smith S.M."/>
            <person name="Hou S."/>
            <person name="Nefedov M."/>
            <person name="de Jong P.J."/>
            <person name="Renfree M.B."/>
            <person name="Mardis E.R."/>
            <person name="Wilson R.K."/>
        </authorList>
    </citation>
    <scope>NUCLEOTIDE SEQUENCE [LARGE SCALE GENOMIC DNA]</scope>
    <source>
        <strain evidence="11 12">Glennie</strain>
    </source>
</reference>
<dbReference type="Proteomes" id="UP000002279">
    <property type="component" value="Chromosome 2"/>
</dbReference>
<dbReference type="Gene3D" id="3.90.176.10">
    <property type="entry name" value="Toxin ADP-ribosyltransferase, Chain A, domain 1"/>
    <property type="match status" value="1"/>
</dbReference>
<keyword evidence="8" id="KW-1015">Disulfide bond</keyword>
<dbReference type="eggNOG" id="ENOG502SPJ1">
    <property type="taxonomic scope" value="Eukaryota"/>
</dbReference>
<dbReference type="Pfam" id="PF01129">
    <property type="entry name" value="ART"/>
    <property type="match status" value="1"/>
</dbReference>
<comment type="catalytic activity">
    <reaction evidence="9 10">
        <text>L-arginyl-[protein] + NAD(+) = N(omega)-(ADP-D-ribosyl)-L-arginyl-[protein] + nicotinamide + H(+)</text>
        <dbReference type="Rhea" id="RHEA:19149"/>
        <dbReference type="Rhea" id="RHEA-COMP:10532"/>
        <dbReference type="Rhea" id="RHEA-COMP:15087"/>
        <dbReference type="ChEBI" id="CHEBI:15378"/>
        <dbReference type="ChEBI" id="CHEBI:17154"/>
        <dbReference type="ChEBI" id="CHEBI:29965"/>
        <dbReference type="ChEBI" id="CHEBI:57540"/>
        <dbReference type="ChEBI" id="CHEBI:142554"/>
        <dbReference type="EC" id="2.4.2.31"/>
    </reaction>
</comment>
<feature type="signal peptide" evidence="10">
    <location>
        <begin position="1"/>
        <end position="25"/>
    </location>
</feature>
<dbReference type="InterPro" id="IPR050999">
    <property type="entry name" value="ADP-ribosyltransferase_ARG"/>
</dbReference>
<evidence type="ECO:0000256" key="10">
    <source>
        <dbReference type="RuleBase" id="RU361228"/>
    </source>
</evidence>
<dbReference type="PROSITE" id="PS51996">
    <property type="entry name" value="TR_MART"/>
    <property type="match status" value="1"/>
</dbReference>
<reference evidence="11" key="3">
    <citation type="submission" date="2025-09" db="UniProtKB">
        <authorList>
            <consortium name="Ensembl"/>
        </authorList>
    </citation>
    <scope>IDENTIFICATION</scope>
    <source>
        <strain evidence="11">Glennie</strain>
    </source>
</reference>